<evidence type="ECO:0000256" key="3">
    <source>
        <dbReference type="ARBA" id="ARBA00022737"/>
    </source>
</evidence>
<evidence type="ECO:0000259" key="8">
    <source>
        <dbReference type="PROSITE" id="PS50157"/>
    </source>
</evidence>
<dbReference type="Proteomes" id="UP000008281">
    <property type="component" value="Unassembled WGS sequence"/>
</dbReference>
<dbReference type="GO" id="GO:0005634">
    <property type="term" value="C:nucleus"/>
    <property type="evidence" value="ECO:0007669"/>
    <property type="project" value="UniProtKB-SubCell"/>
</dbReference>
<dbReference type="PROSITE" id="PS50157">
    <property type="entry name" value="ZINC_FINGER_C2H2_2"/>
    <property type="match status" value="4"/>
</dbReference>
<dbReference type="OMA" id="HLESHIW"/>
<dbReference type="InterPro" id="IPR013087">
    <property type="entry name" value="Znf_C2H2_type"/>
</dbReference>
<dbReference type="InParanoid" id="E3MYE6"/>
<evidence type="ECO:0000256" key="6">
    <source>
        <dbReference type="ARBA" id="ARBA00023242"/>
    </source>
</evidence>
<dbReference type="FunFam" id="3.30.160.60:FF:000688">
    <property type="entry name" value="zinc finger protein 197 isoform X1"/>
    <property type="match status" value="1"/>
</dbReference>
<organism evidence="10">
    <name type="scientific">Caenorhabditis remanei</name>
    <name type="common">Caenorhabditis vulgaris</name>
    <dbReference type="NCBI Taxonomy" id="31234"/>
    <lineage>
        <taxon>Eukaryota</taxon>
        <taxon>Metazoa</taxon>
        <taxon>Ecdysozoa</taxon>
        <taxon>Nematoda</taxon>
        <taxon>Chromadorea</taxon>
        <taxon>Rhabditida</taxon>
        <taxon>Rhabditina</taxon>
        <taxon>Rhabditomorpha</taxon>
        <taxon>Rhabditoidea</taxon>
        <taxon>Rhabditidae</taxon>
        <taxon>Peloderinae</taxon>
        <taxon>Caenorhabditis</taxon>
    </lineage>
</organism>
<reference evidence="9" key="1">
    <citation type="submission" date="2007-07" db="EMBL/GenBank/DDBJ databases">
        <title>PCAP assembly of the Caenorhabditis remanei genome.</title>
        <authorList>
            <consortium name="The Caenorhabditis remanei Sequencing Consortium"/>
            <person name="Wilson R.K."/>
        </authorList>
    </citation>
    <scope>NUCLEOTIDE SEQUENCE [LARGE SCALE GENOMIC DNA]</scope>
    <source>
        <strain evidence="9">PB4641</strain>
    </source>
</reference>
<dbReference type="Pfam" id="PF00096">
    <property type="entry name" value="zf-C2H2"/>
    <property type="match status" value="3"/>
</dbReference>
<keyword evidence="3" id="KW-0677">Repeat</keyword>
<dbReference type="eggNOG" id="KOG1721">
    <property type="taxonomic scope" value="Eukaryota"/>
</dbReference>
<feature type="domain" description="C2H2-type" evidence="8">
    <location>
        <begin position="267"/>
        <end position="298"/>
    </location>
</feature>
<dbReference type="SUPFAM" id="SSF57667">
    <property type="entry name" value="beta-beta-alpha zinc fingers"/>
    <property type="match status" value="2"/>
</dbReference>
<evidence type="ECO:0000256" key="2">
    <source>
        <dbReference type="ARBA" id="ARBA00022723"/>
    </source>
</evidence>
<dbReference type="PROSITE" id="PS00028">
    <property type="entry name" value="ZINC_FINGER_C2H2_1"/>
    <property type="match status" value="3"/>
</dbReference>
<protein>
    <submittedName>
        <fullName evidence="9">CRE-ZTF-23 protein</fullName>
    </submittedName>
</protein>
<dbReference type="PANTHER" id="PTHR24394">
    <property type="entry name" value="ZINC FINGER PROTEIN"/>
    <property type="match status" value="1"/>
</dbReference>
<dbReference type="STRING" id="31234.E3MYE6"/>
<evidence type="ECO:0000256" key="1">
    <source>
        <dbReference type="ARBA" id="ARBA00004123"/>
    </source>
</evidence>
<dbReference type="HOGENOM" id="CLU_694903_0_0_1"/>
<feature type="domain" description="C2H2-type" evidence="8">
    <location>
        <begin position="356"/>
        <end position="384"/>
    </location>
</feature>
<gene>
    <name evidence="9" type="primary">Cre-ztf-23</name>
    <name evidence="9" type="ORF">CRE_30050</name>
</gene>
<dbReference type="EMBL" id="DS268496">
    <property type="protein sequence ID" value="EFP12070.1"/>
    <property type="molecule type" value="Genomic_DNA"/>
</dbReference>
<keyword evidence="5" id="KW-0862">Zinc</keyword>
<keyword evidence="6" id="KW-0539">Nucleus</keyword>
<dbReference type="GO" id="GO:0000981">
    <property type="term" value="F:DNA-binding transcription factor activity, RNA polymerase II-specific"/>
    <property type="evidence" value="ECO:0007669"/>
    <property type="project" value="TreeGrafter"/>
</dbReference>
<evidence type="ECO:0000256" key="4">
    <source>
        <dbReference type="ARBA" id="ARBA00022771"/>
    </source>
</evidence>
<dbReference type="FunCoup" id="E3MYE6">
    <property type="interactions" value="1686"/>
</dbReference>
<sequence length="442" mass="51174">MIGYPIVFRCCECTVEEQTMEHLESHIWSRHLQAFPFKCAHCDFPALSAISLMEHFEQNHAEVTTVEFKRNLDDEKRFRKMVAESIAIEIEDTSQQDAGVQMDSIQPMMQQGPTQIMLLPPQTSRYQDIDDSPEPEDNDFGVMEDDENVEELIEDDEDDDYIDELGNPVFIGAHDDNNFILDDEISQQGGCNMRGNSFHLKYIRTRRMDKLIDNVVVNAAQRTSPDSVKPVNLYTEISCFTVFQTSNPTNGEGHYVDGRGGRKVGRYQCDQCPRSFKVWRKYQSKLDEHRRTHLGVRPFNCPYCDQSFTQKGALKTHMRTHTGERPFYCQWDCGKQFISSSARRHHEKTHSGERPYICSVCGKGFTKNSHVIRHLRNIHNREIIQRDSMLQGGMRSPEITVSEATGEIVDIQPRGKEISVVREIVEQIHEEKFSERKDFLRI</sequence>
<proteinExistence type="predicted"/>
<dbReference type="OrthoDB" id="6077919at2759"/>
<dbReference type="GO" id="GO:0008270">
    <property type="term" value="F:zinc ion binding"/>
    <property type="evidence" value="ECO:0007669"/>
    <property type="project" value="UniProtKB-KW"/>
</dbReference>
<dbReference type="PANTHER" id="PTHR24394:SF29">
    <property type="entry name" value="MYONEURIN"/>
    <property type="match status" value="1"/>
</dbReference>
<dbReference type="FunFam" id="3.30.160.60:FF:002343">
    <property type="entry name" value="Zinc finger protein 33A"/>
    <property type="match status" value="1"/>
</dbReference>
<dbReference type="SMART" id="SM00355">
    <property type="entry name" value="ZnF_C2H2"/>
    <property type="match status" value="6"/>
</dbReference>
<keyword evidence="10" id="KW-1185">Reference proteome</keyword>
<accession>E3MYE6</accession>
<name>E3MYE6_CAERE</name>
<dbReference type="Gene3D" id="3.30.160.60">
    <property type="entry name" value="Classic Zinc Finger"/>
    <property type="match status" value="5"/>
</dbReference>
<comment type="subcellular location">
    <subcellularLocation>
        <location evidence="1">Nucleus</location>
    </subcellularLocation>
</comment>
<evidence type="ECO:0000313" key="9">
    <source>
        <dbReference type="EMBL" id="EFP12070.1"/>
    </source>
</evidence>
<feature type="domain" description="C2H2-type" evidence="8">
    <location>
        <begin position="327"/>
        <end position="355"/>
    </location>
</feature>
<evidence type="ECO:0000313" key="10">
    <source>
        <dbReference type="Proteomes" id="UP000008281"/>
    </source>
</evidence>
<keyword evidence="4 7" id="KW-0863">Zinc-finger</keyword>
<evidence type="ECO:0000256" key="7">
    <source>
        <dbReference type="PROSITE-ProRule" id="PRU00042"/>
    </source>
</evidence>
<evidence type="ECO:0000256" key="5">
    <source>
        <dbReference type="ARBA" id="ARBA00022833"/>
    </source>
</evidence>
<keyword evidence="2" id="KW-0479">Metal-binding</keyword>
<dbReference type="InterPro" id="IPR036236">
    <property type="entry name" value="Znf_C2H2_sf"/>
</dbReference>
<feature type="domain" description="C2H2-type" evidence="8">
    <location>
        <begin position="299"/>
        <end position="326"/>
    </location>
</feature>
<dbReference type="AlphaFoldDB" id="E3MYE6"/>